<gene>
    <name evidence="2" type="ORF">GCM10025778_28000</name>
</gene>
<dbReference type="Gene3D" id="3.60.15.10">
    <property type="entry name" value="Ribonuclease Z/Hydroxyacylglutathione hydrolase-like"/>
    <property type="match status" value="2"/>
</dbReference>
<dbReference type="InterPro" id="IPR050855">
    <property type="entry name" value="NDM-1-like"/>
</dbReference>
<dbReference type="SUPFAM" id="SSF56281">
    <property type="entry name" value="Metallo-hydrolase/oxidoreductase"/>
    <property type="match status" value="1"/>
</dbReference>
<evidence type="ECO:0000313" key="3">
    <source>
        <dbReference type="Proteomes" id="UP001501257"/>
    </source>
</evidence>
<organism evidence="2 3">
    <name type="scientific">Paeniglutamicibacter antarcticus</name>
    <dbReference type="NCBI Taxonomy" id="494023"/>
    <lineage>
        <taxon>Bacteria</taxon>
        <taxon>Bacillati</taxon>
        <taxon>Actinomycetota</taxon>
        <taxon>Actinomycetes</taxon>
        <taxon>Micrococcales</taxon>
        <taxon>Micrococcaceae</taxon>
        <taxon>Paeniglutamicibacter</taxon>
    </lineage>
</organism>
<dbReference type="Pfam" id="PF00753">
    <property type="entry name" value="Lactamase_B"/>
    <property type="match status" value="2"/>
</dbReference>
<dbReference type="EMBL" id="BAABLK010000036">
    <property type="protein sequence ID" value="GAA5228267.1"/>
    <property type="molecule type" value="Genomic_DNA"/>
</dbReference>
<comment type="caution">
    <text evidence="2">The sequence shown here is derived from an EMBL/GenBank/DDBJ whole genome shotgun (WGS) entry which is preliminary data.</text>
</comment>
<evidence type="ECO:0000313" key="2">
    <source>
        <dbReference type="EMBL" id="GAA5228267.1"/>
    </source>
</evidence>
<sequence length="205" mass="21919">MLEHILGIRMEEHLPAGALGPFPVALDIRAYLVAYGAGLVLVDTGMDPSGSSIDAALKGGGADWSDVRQIVLTHGHLDHIGGLHHARSSAPSAVVRASPLEMIDGAQPLTDGAIIGSLRAFATPGHTPGHMSLYDEDRSILLVGDYLGVIDGKLVRAPARFTSDRAQTERSLRLLLELRGARMLFAHGPEIDRPWDALDELLMRG</sequence>
<dbReference type="PANTHER" id="PTHR42951">
    <property type="entry name" value="METALLO-BETA-LACTAMASE DOMAIN-CONTAINING"/>
    <property type="match status" value="1"/>
</dbReference>
<dbReference type="InterPro" id="IPR036866">
    <property type="entry name" value="RibonucZ/Hydroxyglut_hydro"/>
</dbReference>
<dbReference type="PANTHER" id="PTHR42951:SF17">
    <property type="entry name" value="METALLO-BETA-LACTAMASE DOMAIN-CONTAINING PROTEIN"/>
    <property type="match status" value="1"/>
</dbReference>
<dbReference type="RefSeq" id="WP_210099858.1">
    <property type="nucleotide sequence ID" value="NZ_BAABLK010000036.1"/>
</dbReference>
<protein>
    <submittedName>
        <fullName evidence="2">MBL fold metallo-hydrolase</fullName>
    </submittedName>
</protein>
<dbReference type="InterPro" id="IPR001279">
    <property type="entry name" value="Metallo-B-lactamas"/>
</dbReference>
<reference evidence="3" key="1">
    <citation type="journal article" date="2019" name="Int. J. Syst. Evol. Microbiol.">
        <title>The Global Catalogue of Microorganisms (GCM) 10K type strain sequencing project: providing services to taxonomists for standard genome sequencing and annotation.</title>
        <authorList>
            <consortium name="The Broad Institute Genomics Platform"/>
            <consortium name="The Broad Institute Genome Sequencing Center for Infectious Disease"/>
            <person name="Wu L."/>
            <person name="Ma J."/>
        </authorList>
    </citation>
    <scope>NUCLEOTIDE SEQUENCE [LARGE SCALE GENOMIC DNA]</scope>
    <source>
        <strain evidence="3">JCM 18952</strain>
    </source>
</reference>
<dbReference type="Proteomes" id="UP001501257">
    <property type="component" value="Unassembled WGS sequence"/>
</dbReference>
<keyword evidence="3" id="KW-1185">Reference proteome</keyword>
<accession>A0ABP9TRE5</accession>
<name>A0ABP9TRE5_9MICC</name>
<proteinExistence type="predicted"/>
<feature type="domain" description="Metallo-beta-lactamase" evidence="1">
    <location>
        <begin position="27"/>
        <end position="187"/>
    </location>
</feature>
<evidence type="ECO:0000259" key="1">
    <source>
        <dbReference type="SMART" id="SM00849"/>
    </source>
</evidence>
<dbReference type="SMART" id="SM00849">
    <property type="entry name" value="Lactamase_B"/>
    <property type="match status" value="1"/>
</dbReference>